<dbReference type="PANTHER" id="PTHR46114:SF1">
    <property type="entry name" value="ZAD DOMAIN-CONTAINING PROTEIN"/>
    <property type="match status" value="1"/>
</dbReference>
<evidence type="ECO:0000313" key="1">
    <source>
        <dbReference type="EMBL" id="GBN14153.1"/>
    </source>
</evidence>
<keyword evidence="2" id="KW-1185">Reference proteome</keyword>
<comment type="caution">
    <text evidence="1">The sequence shown here is derived from an EMBL/GenBank/DDBJ whole genome shotgun (WGS) entry which is preliminary data.</text>
</comment>
<dbReference type="EMBL" id="BGPR01005869">
    <property type="protein sequence ID" value="GBN14153.1"/>
    <property type="molecule type" value="Genomic_DNA"/>
</dbReference>
<sequence>MVCPVENQHVHTRTQKEWPFRRTLLAGLPNIISDPIFSQEMFVIPLLHSKLGLMKQFVKALNPEGGCFQYIFSSFSALSFEKATAVVFGGPQIQAPVRYLDFVRKMNVKENPVWLFFKAVVQNFLGNRKTTIRFWLLECCWHFVNSGAT</sequence>
<dbReference type="Proteomes" id="UP000499080">
    <property type="component" value="Unassembled WGS sequence"/>
</dbReference>
<proteinExistence type="predicted"/>
<organism evidence="1 2">
    <name type="scientific">Araneus ventricosus</name>
    <name type="common">Orbweaver spider</name>
    <name type="synonym">Epeira ventricosa</name>
    <dbReference type="NCBI Taxonomy" id="182803"/>
    <lineage>
        <taxon>Eukaryota</taxon>
        <taxon>Metazoa</taxon>
        <taxon>Ecdysozoa</taxon>
        <taxon>Arthropoda</taxon>
        <taxon>Chelicerata</taxon>
        <taxon>Arachnida</taxon>
        <taxon>Araneae</taxon>
        <taxon>Araneomorphae</taxon>
        <taxon>Entelegynae</taxon>
        <taxon>Araneoidea</taxon>
        <taxon>Araneidae</taxon>
        <taxon>Araneus</taxon>
    </lineage>
</organism>
<name>A0A4Y2LJJ6_ARAVE</name>
<dbReference type="AlphaFoldDB" id="A0A4Y2LJJ6"/>
<dbReference type="PANTHER" id="PTHR46114">
    <property type="entry name" value="APPLE DOMAIN-CONTAINING PROTEIN"/>
    <property type="match status" value="1"/>
</dbReference>
<evidence type="ECO:0000313" key="2">
    <source>
        <dbReference type="Proteomes" id="UP000499080"/>
    </source>
</evidence>
<reference evidence="1 2" key="1">
    <citation type="journal article" date="2019" name="Sci. Rep.">
        <title>Orb-weaving spider Araneus ventricosus genome elucidates the spidroin gene catalogue.</title>
        <authorList>
            <person name="Kono N."/>
            <person name="Nakamura H."/>
            <person name="Ohtoshi R."/>
            <person name="Moran D.A.P."/>
            <person name="Shinohara A."/>
            <person name="Yoshida Y."/>
            <person name="Fujiwara M."/>
            <person name="Mori M."/>
            <person name="Tomita M."/>
            <person name="Arakawa K."/>
        </authorList>
    </citation>
    <scope>NUCLEOTIDE SEQUENCE [LARGE SCALE GENOMIC DNA]</scope>
</reference>
<protein>
    <submittedName>
        <fullName evidence="1">Uncharacterized protein</fullName>
    </submittedName>
</protein>
<gene>
    <name evidence="1" type="ORF">AVEN_229806_1</name>
</gene>
<accession>A0A4Y2LJJ6</accession>